<accession>A0ABD1AM10</accession>
<evidence type="ECO:0000313" key="2">
    <source>
        <dbReference type="EMBL" id="KAL1207812.1"/>
    </source>
</evidence>
<dbReference type="Gene3D" id="2.60.110.10">
    <property type="entry name" value="Thaumatin"/>
    <property type="match status" value="1"/>
</dbReference>
<dbReference type="EMBL" id="JBANAX010000465">
    <property type="protein sequence ID" value="KAL1207812.1"/>
    <property type="molecule type" value="Genomic_DNA"/>
</dbReference>
<reference evidence="2 3" key="1">
    <citation type="submission" date="2024-04" db="EMBL/GenBank/DDBJ databases">
        <title>Genome assembly C_amara_ONT_v2.</title>
        <authorList>
            <person name="Yant L."/>
            <person name="Moore C."/>
            <person name="Slenker M."/>
        </authorList>
    </citation>
    <scope>NUCLEOTIDE SEQUENCE [LARGE SCALE GENOMIC DNA]</scope>
    <source>
        <tissue evidence="2">Leaf</tissue>
    </source>
</reference>
<dbReference type="PANTHER" id="PTHR31048">
    <property type="entry name" value="OS03G0233200 PROTEIN"/>
    <property type="match status" value="1"/>
</dbReference>
<dbReference type="PROSITE" id="PS00316">
    <property type="entry name" value="THAUMATIN_1"/>
    <property type="match status" value="1"/>
</dbReference>
<proteinExistence type="predicted"/>
<dbReference type="InterPro" id="IPR001938">
    <property type="entry name" value="Thaumatin"/>
</dbReference>
<evidence type="ECO:0000256" key="1">
    <source>
        <dbReference type="PIRSR" id="PIRSR002703-1"/>
    </source>
</evidence>
<dbReference type="SUPFAM" id="SSF49870">
    <property type="entry name" value="Osmotin, thaumatin-like protein"/>
    <property type="match status" value="1"/>
</dbReference>
<dbReference type="InterPro" id="IPR037176">
    <property type="entry name" value="Osmotin/thaumatin-like_sf"/>
</dbReference>
<keyword evidence="3" id="KW-1185">Reference proteome</keyword>
<dbReference type="SMART" id="SM00205">
    <property type="entry name" value="THN"/>
    <property type="match status" value="1"/>
</dbReference>
<dbReference type="InterPro" id="IPR017949">
    <property type="entry name" value="Thaumatin_CS"/>
</dbReference>
<dbReference type="Proteomes" id="UP001558713">
    <property type="component" value="Unassembled WGS sequence"/>
</dbReference>
<protein>
    <submittedName>
        <fullName evidence="2">Pathogenesis-related protein 5</fullName>
    </submittedName>
</protein>
<dbReference type="AlphaFoldDB" id="A0ABD1AM10"/>
<dbReference type="PROSITE" id="PS51367">
    <property type="entry name" value="THAUMATIN_2"/>
    <property type="match status" value="1"/>
</dbReference>
<gene>
    <name evidence="2" type="ORF">V5N11_013984</name>
</gene>
<feature type="disulfide bond" evidence="1">
    <location>
        <begin position="83"/>
        <end position="93"/>
    </location>
</feature>
<dbReference type="PIRSF" id="PIRSF002703">
    <property type="entry name" value="Thaumatin"/>
    <property type="match status" value="1"/>
</dbReference>
<feature type="disulfide bond" evidence="1">
    <location>
        <begin position="98"/>
        <end position="104"/>
    </location>
</feature>
<dbReference type="PRINTS" id="PR00347">
    <property type="entry name" value="THAUMATIN"/>
</dbReference>
<evidence type="ECO:0000313" key="3">
    <source>
        <dbReference type="Proteomes" id="UP001558713"/>
    </source>
</evidence>
<comment type="caution">
    <text evidence="2">The sequence shown here is derived from an EMBL/GenBank/DDBJ whole genome shotgun (WGS) entry which is preliminary data.</text>
</comment>
<sequence>MAIFSRLRLLFFSFIITTGTISNVSGTVFTLMNSCSYTVWPGILTGNGGAQIGGGGFALPSGSSSQVTAPPGWSGRIWGRTGCNFDASGTGKCVTGDCGGKLKCAGAGGASPATLAEFTIGSAGGNSAMDFYDVSLVDGYNVKMGVKPQGGSGKATAKTWDAFRT</sequence>
<keyword evidence="1" id="KW-1015">Disulfide bond</keyword>
<name>A0ABD1AM10_CARAN</name>
<dbReference type="Pfam" id="PF00314">
    <property type="entry name" value="Thaumatin"/>
    <property type="match status" value="1"/>
</dbReference>
<organism evidence="2 3">
    <name type="scientific">Cardamine amara subsp. amara</name>
    <dbReference type="NCBI Taxonomy" id="228776"/>
    <lineage>
        <taxon>Eukaryota</taxon>
        <taxon>Viridiplantae</taxon>
        <taxon>Streptophyta</taxon>
        <taxon>Embryophyta</taxon>
        <taxon>Tracheophyta</taxon>
        <taxon>Spermatophyta</taxon>
        <taxon>Magnoliopsida</taxon>
        <taxon>eudicotyledons</taxon>
        <taxon>Gunneridae</taxon>
        <taxon>Pentapetalae</taxon>
        <taxon>rosids</taxon>
        <taxon>malvids</taxon>
        <taxon>Brassicales</taxon>
        <taxon>Brassicaceae</taxon>
        <taxon>Cardamineae</taxon>
        <taxon>Cardamine</taxon>
    </lineage>
</organism>